<keyword evidence="8 11" id="KW-0175">Coiled coil</keyword>
<dbReference type="PROSITE" id="PS00690">
    <property type="entry name" value="DEAH_ATP_HELICASE"/>
    <property type="match status" value="1"/>
</dbReference>
<dbReference type="GO" id="GO:0003724">
    <property type="term" value="F:RNA helicase activity"/>
    <property type="evidence" value="ECO:0007669"/>
    <property type="project" value="UniProtKB-EC"/>
</dbReference>
<evidence type="ECO:0000259" key="14">
    <source>
        <dbReference type="PROSITE" id="PS51192"/>
    </source>
</evidence>
<dbReference type="PROSITE" id="PS50908">
    <property type="entry name" value="RWD"/>
    <property type="match status" value="1"/>
</dbReference>
<evidence type="ECO:0000256" key="11">
    <source>
        <dbReference type="SAM" id="Coils"/>
    </source>
</evidence>
<reference evidence="16 17" key="1">
    <citation type="submission" date="2020-08" db="EMBL/GenBank/DDBJ databases">
        <authorList>
            <person name="Newling K."/>
            <person name="Davey J."/>
            <person name="Forrester S."/>
        </authorList>
    </citation>
    <scope>NUCLEOTIDE SEQUENCE [LARGE SCALE GENOMIC DNA]</scope>
    <source>
        <strain evidence="17">Crithidia deanei Carvalho (ATCC PRA-265)</strain>
    </source>
</reference>
<evidence type="ECO:0000256" key="8">
    <source>
        <dbReference type="ARBA" id="ARBA00023054"/>
    </source>
</evidence>
<dbReference type="InterPro" id="IPR006575">
    <property type="entry name" value="RWD_dom"/>
</dbReference>
<evidence type="ECO:0000256" key="4">
    <source>
        <dbReference type="ARBA" id="ARBA00022801"/>
    </source>
</evidence>
<feature type="compositionally biased region" description="Basic residues" evidence="12">
    <location>
        <begin position="1"/>
        <end position="20"/>
    </location>
</feature>
<dbReference type="Pfam" id="PF05773">
    <property type="entry name" value="RWD"/>
    <property type="match status" value="1"/>
</dbReference>
<evidence type="ECO:0000256" key="10">
    <source>
        <dbReference type="ARBA" id="ARBA00060772"/>
    </source>
</evidence>
<keyword evidence="5" id="KW-0347">Helicase</keyword>
<keyword evidence="6" id="KW-0067">ATP-binding</keyword>
<gene>
    <name evidence="16" type="ORF">ADEAN_000806400</name>
</gene>
<dbReference type="GO" id="GO:0003723">
    <property type="term" value="F:RNA binding"/>
    <property type="evidence" value="ECO:0007669"/>
    <property type="project" value="UniProtKB-KW"/>
</dbReference>
<name>A0A7G2CQS8_9TRYP</name>
<feature type="domain" description="RWD" evidence="13">
    <location>
        <begin position="169"/>
        <end position="293"/>
    </location>
</feature>
<comment type="similarity">
    <text evidence="1">Belongs to the DEAD box helicase family. DEAH subfamily.</text>
</comment>
<comment type="similarity">
    <text evidence="10">Belongs to the DExH box helicase family.</text>
</comment>
<dbReference type="SMART" id="SM00847">
    <property type="entry name" value="HA2"/>
    <property type="match status" value="1"/>
</dbReference>
<evidence type="ECO:0000256" key="1">
    <source>
        <dbReference type="ARBA" id="ARBA00008792"/>
    </source>
</evidence>
<dbReference type="InterPro" id="IPR048333">
    <property type="entry name" value="HA2_WH"/>
</dbReference>
<dbReference type="InterPro" id="IPR002464">
    <property type="entry name" value="DNA/RNA_helicase_DEAH_CS"/>
</dbReference>
<dbReference type="SMART" id="SM00490">
    <property type="entry name" value="HELICc"/>
    <property type="match status" value="1"/>
</dbReference>
<dbReference type="CDD" id="cd17917">
    <property type="entry name" value="DEXHc_RHA-like"/>
    <property type="match status" value="1"/>
</dbReference>
<dbReference type="CDD" id="cd18791">
    <property type="entry name" value="SF2_C_RHA"/>
    <property type="match status" value="1"/>
</dbReference>
<dbReference type="SUPFAM" id="SSF52540">
    <property type="entry name" value="P-loop containing nucleoside triphosphate hydrolases"/>
    <property type="match status" value="1"/>
</dbReference>
<dbReference type="EMBL" id="LR877161">
    <property type="protein sequence ID" value="CAD2220542.1"/>
    <property type="molecule type" value="Genomic_DNA"/>
</dbReference>
<dbReference type="InterPro" id="IPR011545">
    <property type="entry name" value="DEAD/DEAH_box_helicase_dom"/>
</dbReference>
<dbReference type="Pfam" id="PF21010">
    <property type="entry name" value="HA2_C"/>
    <property type="match status" value="1"/>
</dbReference>
<dbReference type="PROSITE" id="PS51194">
    <property type="entry name" value="HELICASE_CTER"/>
    <property type="match status" value="1"/>
</dbReference>
<evidence type="ECO:0000259" key="15">
    <source>
        <dbReference type="PROSITE" id="PS51194"/>
    </source>
</evidence>
<evidence type="ECO:0000256" key="5">
    <source>
        <dbReference type="ARBA" id="ARBA00022806"/>
    </source>
</evidence>
<comment type="catalytic activity">
    <reaction evidence="9">
        <text>ATP + H2O = ADP + phosphate + H(+)</text>
        <dbReference type="Rhea" id="RHEA:13065"/>
        <dbReference type="ChEBI" id="CHEBI:15377"/>
        <dbReference type="ChEBI" id="CHEBI:15378"/>
        <dbReference type="ChEBI" id="CHEBI:30616"/>
        <dbReference type="ChEBI" id="CHEBI:43474"/>
        <dbReference type="ChEBI" id="CHEBI:456216"/>
        <dbReference type="EC" id="3.6.4.13"/>
    </reaction>
</comment>
<keyword evidence="7" id="KW-0694">RNA-binding</keyword>
<dbReference type="Pfam" id="PF00271">
    <property type="entry name" value="Helicase_C"/>
    <property type="match status" value="1"/>
</dbReference>
<dbReference type="FunFam" id="3.40.50.300:FF:000526">
    <property type="entry name" value="DExH-box ATP-dependent RNA helicase DExH3"/>
    <property type="match status" value="1"/>
</dbReference>
<feature type="region of interest" description="Disordered" evidence="12">
    <location>
        <begin position="1"/>
        <end position="30"/>
    </location>
</feature>
<dbReference type="InterPro" id="IPR027417">
    <property type="entry name" value="P-loop_NTPase"/>
</dbReference>
<evidence type="ECO:0000313" key="16">
    <source>
        <dbReference type="EMBL" id="CAD2220542.1"/>
    </source>
</evidence>
<dbReference type="Gene3D" id="1.20.120.1080">
    <property type="match status" value="1"/>
</dbReference>
<dbReference type="InterPro" id="IPR014001">
    <property type="entry name" value="Helicase_ATP-bd"/>
</dbReference>
<dbReference type="FunFam" id="1.20.120.1080:FF:000002">
    <property type="entry name" value="Putative ATP-dependent RNA helicase DHX36"/>
    <property type="match status" value="1"/>
</dbReference>
<accession>A0A7G2CQS8</accession>
<proteinExistence type="inferred from homology"/>
<keyword evidence="17" id="KW-1185">Reference proteome</keyword>
<dbReference type="InterPro" id="IPR001650">
    <property type="entry name" value="Helicase_C-like"/>
</dbReference>
<dbReference type="FunFam" id="3.40.50.300:FF:000325">
    <property type="entry name" value="ATP-dependent RNA helicase DHX29"/>
    <property type="match status" value="1"/>
</dbReference>
<dbReference type="Proteomes" id="UP000515908">
    <property type="component" value="Chromosome 17"/>
</dbReference>
<dbReference type="GO" id="GO:0016787">
    <property type="term" value="F:hydrolase activity"/>
    <property type="evidence" value="ECO:0007669"/>
    <property type="project" value="UniProtKB-KW"/>
</dbReference>
<dbReference type="OrthoDB" id="5600252at2759"/>
<evidence type="ECO:0000256" key="7">
    <source>
        <dbReference type="ARBA" id="ARBA00022884"/>
    </source>
</evidence>
<protein>
    <recommendedName>
        <fullName evidence="2">RNA helicase</fullName>
        <ecNumber evidence="2">3.6.4.13</ecNumber>
    </recommendedName>
</protein>
<dbReference type="Pfam" id="PF00270">
    <property type="entry name" value="DEAD"/>
    <property type="match status" value="1"/>
</dbReference>
<dbReference type="Gene3D" id="3.40.50.300">
    <property type="entry name" value="P-loop containing nucleotide triphosphate hydrolases"/>
    <property type="match status" value="2"/>
</dbReference>
<dbReference type="SMART" id="SM00487">
    <property type="entry name" value="DEXDc"/>
    <property type="match status" value="1"/>
</dbReference>
<evidence type="ECO:0000256" key="2">
    <source>
        <dbReference type="ARBA" id="ARBA00012552"/>
    </source>
</evidence>
<dbReference type="EC" id="3.6.4.13" evidence="2"/>
<feature type="domain" description="Helicase ATP-binding" evidence="14">
    <location>
        <begin position="411"/>
        <end position="578"/>
    </location>
</feature>
<evidence type="ECO:0000256" key="3">
    <source>
        <dbReference type="ARBA" id="ARBA00022741"/>
    </source>
</evidence>
<keyword evidence="3" id="KW-0547">Nucleotide-binding</keyword>
<evidence type="ECO:0000259" key="13">
    <source>
        <dbReference type="PROSITE" id="PS50908"/>
    </source>
</evidence>
<feature type="domain" description="Helicase C-terminal" evidence="15">
    <location>
        <begin position="679"/>
        <end position="845"/>
    </location>
</feature>
<dbReference type="VEuPathDB" id="TriTrypDB:ADEAN_000806400"/>
<dbReference type="PANTHER" id="PTHR18934:SF145">
    <property type="entry name" value="ATP-DEPENDENT RNA HELICASE DHX57-RELATED"/>
    <property type="match status" value="1"/>
</dbReference>
<dbReference type="PROSITE" id="PS51192">
    <property type="entry name" value="HELICASE_ATP_BIND_1"/>
    <property type="match status" value="1"/>
</dbReference>
<dbReference type="GO" id="GO:0005524">
    <property type="term" value="F:ATP binding"/>
    <property type="evidence" value="ECO:0007669"/>
    <property type="project" value="UniProtKB-KW"/>
</dbReference>
<keyword evidence="4" id="KW-0378">Hydrolase</keyword>
<evidence type="ECO:0000256" key="12">
    <source>
        <dbReference type="SAM" id="MobiDB-lite"/>
    </source>
</evidence>
<dbReference type="Pfam" id="PF04408">
    <property type="entry name" value="WHD_HA2"/>
    <property type="match status" value="1"/>
</dbReference>
<organism evidence="16 17">
    <name type="scientific">Angomonas deanei</name>
    <dbReference type="NCBI Taxonomy" id="59799"/>
    <lineage>
        <taxon>Eukaryota</taxon>
        <taxon>Discoba</taxon>
        <taxon>Euglenozoa</taxon>
        <taxon>Kinetoplastea</taxon>
        <taxon>Metakinetoplastina</taxon>
        <taxon>Trypanosomatida</taxon>
        <taxon>Trypanosomatidae</taxon>
        <taxon>Strigomonadinae</taxon>
        <taxon>Angomonas</taxon>
    </lineage>
</organism>
<dbReference type="PANTHER" id="PTHR18934">
    <property type="entry name" value="ATP-DEPENDENT RNA HELICASE"/>
    <property type="match status" value="1"/>
</dbReference>
<dbReference type="AlphaFoldDB" id="A0A7G2CQS8"/>
<evidence type="ECO:0000256" key="9">
    <source>
        <dbReference type="ARBA" id="ARBA00047984"/>
    </source>
</evidence>
<feature type="coiled-coil region" evidence="11">
    <location>
        <begin position="623"/>
        <end position="650"/>
    </location>
</feature>
<dbReference type="InterPro" id="IPR007502">
    <property type="entry name" value="Helicase-assoc_dom"/>
</dbReference>
<evidence type="ECO:0000313" key="17">
    <source>
        <dbReference type="Proteomes" id="UP000515908"/>
    </source>
</evidence>
<evidence type="ECO:0000256" key="6">
    <source>
        <dbReference type="ARBA" id="ARBA00022840"/>
    </source>
</evidence>
<sequence>MGPNRQRRAPAAPRRGRGRGHPPAQASAKAVAPSMINSAGREMIIDVLQHAASGGNVPVPEKHFNASAGAKITLQRNSPLTPAEVIQRLFEGLGFPRDLVTQFITDIQKDANLPEFNDVSDLLEEGGRFQPFLIQSCFELFNCMTWFGREQPEGEGETTPEEGDEILTEEVETIKDLFSDSFLCSKHFEDDSEKDRELYFSFLTQDQRPVVVVIRFTDYYPTEPPSLYLQAQKAPCTSGSAPDLCLVPSCTKDLSATERRSVMDAAIDTMNAITEGGCLMPLVSSVAAAIGELKKEEAEAAPAVSKDELIKQRQEKENQRKAFIGALTGKKEAKNDDDDEDRFIQVSLPKEVELATITDDTKVDHQRKEFTRRDKRLDDSLKAEWEKLKTTGSLRASREGLPAYLVREQLRSALKEHNIVVIGGETGSGKTTQIPQYLYEFMCEEGRGSVANIVCTQPRRLAATSVALRVAEERDETVGGSVGYTIRLESCTSKRTQLTYCTTGIVLRRLQTDKFLGNVSHVVVDEIHERGVDTDFLLILLKDLVQRRPDLKVVLMSATMDSQLFSRYFGGAPTISIQGRTFPVNVMHLEQIIPAVHYFVEDGSPYAKRSQTGEAARRRNTRKNQHVLDFDDVEDDLDQANQQKQLAKKINASAQTLDTISHMDLDVINYELIEAVVLYIDTTLRIEGAVLIFLPGMAEIQKCVDQLKSSEKLSRTCCFYNLHSTLGSSEQQGVFKRPPKGKRKIIVGTNIMETSITIDDAVFVIDSGKAKENRYNARKSLSELVTVSVSKANCKQRQGRAGRVREGYCFRLFTEAQFDSFDDHQLCEMHRVPLESLILQIYALRLGDEVEYLQKALSPPEEKAINSSVRVLKTLGALTAEKRLTSLGLHLANLPLDVRVGKMIIHGALLQCIDPVLTVAACLSTRSPIHCGV</sequence>